<dbReference type="EMBL" id="FM864216">
    <property type="protein sequence ID" value="CAT04736.1"/>
    <property type="molecule type" value="Genomic_DNA"/>
</dbReference>
<dbReference type="Proteomes" id="UP000001491">
    <property type="component" value="Chromosome"/>
</dbReference>
<keyword evidence="3 6" id="KW-0812">Transmembrane</keyword>
<proteinExistence type="inferred from homology"/>
<keyword evidence="8" id="KW-1185">Reference proteome</keyword>
<comment type="subcellular location">
    <subcellularLocation>
        <location evidence="1">Membrane</location>
        <topology evidence="1">Single-pass membrane protein</topology>
    </subcellularLocation>
</comment>
<evidence type="ECO:0000256" key="3">
    <source>
        <dbReference type="ARBA" id="ARBA00022692"/>
    </source>
</evidence>
<evidence type="ECO:0000256" key="2">
    <source>
        <dbReference type="ARBA" id="ARBA00008854"/>
    </source>
</evidence>
<evidence type="ECO:0000256" key="5">
    <source>
        <dbReference type="ARBA" id="ARBA00023136"/>
    </source>
</evidence>
<dbReference type="eggNOG" id="COG1704">
    <property type="taxonomic scope" value="Bacteria"/>
</dbReference>
<sequence length="220" mass="25036">MANLYDNSEYKDPQGFEPAVDNKIIFAQASTAAKIVFWFFGTLLLFAAPIFYIAKRNSLLRQQVEINQASSTIDTQLAKRADTLIKLVDQVKSYKNFEKDILVDVTKLRSNVFNGGNRTINNSVEIDQLNTSIMSRLIATFENYPELKAIEGYNELMQQSVYLEREVSAARRLYNSKVTQFNSEIITFPTNIVSSTMKISTKPLFQASTTQRQDVSMKDL</sequence>
<evidence type="ECO:0000256" key="6">
    <source>
        <dbReference type="SAM" id="Phobius"/>
    </source>
</evidence>
<dbReference type="Pfam" id="PF04011">
    <property type="entry name" value="LemA"/>
    <property type="match status" value="1"/>
</dbReference>
<evidence type="ECO:0000256" key="1">
    <source>
        <dbReference type="ARBA" id="ARBA00004167"/>
    </source>
</evidence>
<dbReference type="KEGG" id="mco:MCJ_000590"/>
<dbReference type="AlphaFoldDB" id="C5J5L3"/>
<organism evidence="7 8">
    <name type="scientific">Mesomycoplasma conjunctivae (strain ATCC 25834 / NCTC 10147 / HRC/581)</name>
    <name type="common">Mycoplasma conjunctivae</name>
    <dbReference type="NCBI Taxonomy" id="572263"/>
    <lineage>
        <taxon>Bacteria</taxon>
        <taxon>Bacillati</taxon>
        <taxon>Mycoplasmatota</taxon>
        <taxon>Mycoplasmoidales</taxon>
        <taxon>Metamycoplasmataceae</taxon>
        <taxon>Mesomycoplasma</taxon>
    </lineage>
</organism>
<name>C5J5L3_MESCH</name>
<keyword evidence="4 6" id="KW-1133">Transmembrane helix</keyword>
<evidence type="ECO:0000313" key="7">
    <source>
        <dbReference type="EMBL" id="CAT04736.1"/>
    </source>
</evidence>
<dbReference type="Gene3D" id="1.20.1440.20">
    <property type="entry name" value="LemA-like domain"/>
    <property type="match status" value="1"/>
</dbReference>
<reference evidence="8" key="1">
    <citation type="journal article" date="2009" name="BMC Bioinformatics">
        <title>The Mycoplasma conjunctivae genome sequencing, annotation and analysis.</title>
        <authorList>
            <person name="Calderon-Copete S.P."/>
            <person name="Wigger G."/>
            <person name="Wunderlin C."/>
            <person name="Schmidheini T."/>
            <person name="Frey J."/>
            <person name="Quail M.A."/>
            <person name="Falquet L."/>
        </authorList>
    </citation>
    <scope>NUCLEOTIDE SEQUENCE [LARGE SCALE GENOMIC DNA]</scope>
    <source>
        <strain evidence="8">ATCC 25834 / NCTC 10147 / HRC/581</strain>
    </source>
</reference>
<feature type="transmembrane region" description="Helical" evidence="6">
    <location>
        <begin position="35"/>
        <end position="54"/>
    </location>
</feature>
<accession>C5J5L3</accession>
<gene>
    <name evidence="7" type="ordered locus">MCJ_000590</name>
</gene>
<evidence type="ECO:0000313" key="8">
    <source>
        <dbReference type="Proteomes" id="UP000001491"/>
    </source>
</evidence>
<evidence type="ECO:0000256" key="4">
    <source>
        <dbReference type="ARBA" id="ARBA00022989"/>
    </source>
</evidence>
<keyword evidence="5 6" id="KW-0472">Membrane</keyword>
<dbReference type="InterPro" id="IPR023353">
    <property type="entry name" value="LemA-like_dom_sf"/>
</dbReference>
<comment type="similarity">
    <text evidence="2">Belongs to the LemA family.</text>
</comment>
<dbReference type="GO" id="GO:0016020">
    <property type="term" value="C:membrane"/>
    <property type="evidence" value="ECO:0007669"/>
    <property type="project" value="UniProtKB-SubCell"/>
</dbReference>
<dbReference type="InterPro" id="IPR007156">
    <property type="entry name" value="MamQ_LemA"/>
</dbReference>
<dbReference type="HOGENOM" id="CLU_056714_3_0_14"/>
<protein>
    <submittedName>
        <fullName evidence="7">HYPOTHETICAL Uncharacterized 25.5 kDa protein in gyrB 5region</fullName>
    </submittedName>
</protein>
<dbReference type="PANTHER" id="PTHR34478">
    <property type="entry name" value="PROTEIN LEMA"/>
    <property type="match status" value="1"/>
</dbReference>
<dbReference type="PANTHER" id="PTHR34478:SF1">
    <property type="entry name" value="PROTEIN LEMA"/>
    <property type="match status" value="1"/>
</dbReference>
<dbReference type="SUPFAM" id="SSF140478">
    <property type="entry name" value="LemA-like"/>
    <property type="match status" value="1"/>
</dbReference>